<dbReference type="PRINTS" id="PR00095">
    <property type="entry name" value="ANTSNTHASEI"/>
</dbReference>
<evidence type="ECO:0000313" key="4">
    <source>
        <dbReference type="Proteomes" id="UP001161064"/>
    </source>
</evidence>
<sequence>MIAPSIISVPWIEPLRVLARIGEEVGCLAFIGGGDHPLARWSYILREPVVTKIGHNHDQTDPFAGLQAQLDRYPFALDPNLGPFQGGWAGLLSYDLGRAFEVLPVPSDIDANNPAFNWPSLWLGLYDSLAIFDGQSCQAWALSWGLTKDGQHNPLLAQAKAQVVASAMRAHSPATPEFSTSNRSKSNGLVAKMARPLVEDQFERAISYIKAGDIFQANISARFSGVLGQGDTPLNVFLRLMARHPSPFAAYLRLKDRAVVSHSPERFLSRRFDGQLETRPIKGTAARHEDVDLDHKSAETLLKSAKDRAENLMIVDLMRNDMARVCLPGSIKVPRLCTLESFSTVHHLVSEIVGQQKPGLGFFDALKSCFPPGSITGAPKIRAMEIICELENELRGPWCGSMIWVGFDGGADSNVLIRTAACHLNHGHWQIDARAGAGIVADSTPRKEYEEILMKVRAVRVATQDGLTF</sequence>
<reference evidence="3" key="2">
    <citation type="journal article" date="2023" name="ISME Commun">
        <title>Characterization of a bloom-associated alphaproteobacterial lineage, 'Candidatus Phycosocius': insights into freshwater algal-bacterial interactions.</title>
        <authorList>
            <person name="Tanabe Y."/>
            <person name="Yamaguchi H."/>
            <person name="Yoshida M."/>
            <person name="Kai A."/>
            <person name="Okazaki Y."/>
        </authorList>
    </citation>
    <scope>NUCLEOTIDE SEQUENCE</scope>
    <source>
        <strain evidence="3">BOTRYCO-1</strain>
    </source>
</reference>
<dbReference type="Pfam" id="PF04715">
    <property type="entry name" value="Anth_synt_I_N"/>
    <property type="match status" value="1"/>
</dbReference>
<protein>
    <submittedName>
        <fullName evidence="3">Aminodeoxychorismate synthase component I</fullName>
    </submittedName>
</protein>
<feature type="domain" description="Anthranilate synthase component I N-terminal" evidence="2">
    <location>
        <begin position="11"/>
        <end position="136"/>
    </location>
</feature>
<dbReference type="InterPro" id="IPR005801">
    <property type="entry name" value="ADC_synthase"/>
</dbReference>
<dbReference type="InterPro" id="IPR015890">
    <property type="entry name" value="Chorismate_C"/>
</dbReference>
<dbReference type="RefSeq" id="WP_284359735.1">
    <property type="nucleotide sequence ID" value="NZ_BPFZ01000006.1"/>
</dbReference>
<dbReference type="Gene3D" id="3.60.120.10">
    <property type="entry name" value="Anthranilate synthase"/>
    <property type="match status" value="1"/>
</dbReference>
<dbReference type="PANTHER" id="PTHR11236">
    <property type="entry name" value="AMINOBENZOATE/ANTHRANILATE SYNTHASE"/>
    <property type="match status" value="1"/>
</dbReference>
<comment type="caution">
    <text evidence="3">The sequence shown here is derived from an EMBL/GenBank/DDBJ whole genome shotgun (WGS) entry which is preliminary data.</text>
</comment>
<keyword evidence="4" id="KW-1185">Reference proteome</keyword>
<dbReference type="Pfam" id="PF00425">
    <property type="entry name" value="Chorismate_bind"/>
    <property type="match status" value="1"/>
</dbReference>
<dbReference type="Proteomes" id="UP001161064">
    <property type="component" value="Unassembled WGS sequence"/>
</dbReference>
<evidence type="ECO:0000259" key="2">
    <source>
        <dbReference type="Pfam" id="PF04715"/>
    </source>
</evidence>
<dbReference type="InterPro" id="IPR019999">
    <property type="entry name" value="Anth_synth_I-like"/>
</dbReference>
<feature type="domain" description="Chorismate-utilising enzyme C-terminal" evidence="1">
    <location>
        <begin position="200"/>
        <end position="455"/>
    </location>
</feature>
<name>A0ABQ4PVH9_9PROT</name>
<proteinExistence type="predicted"/>
<accession>A0ABQ4PVH9</accession>
<dbReference type="SUPFAM" id="SSF56322">
    <property type="entry name" value="ADC synthase"/>
    <property type="match status" value="1"/>
</dbReference>
<reference evidence="3" key="1">
    <citation type="submission" date="2021-05" db="EMBL/GenBank/DDBJ databases">
        <authorList>
            <person name="Tanabe Y."/>
        </authorList>
    </citation>
    <scope>NUCLEOTIDE SEQUENCE</scope>
    <source>
        <strain evidence="3">BOTRYCO-1</strain>
    </source>
</reference>
<gene>
    <name evidence="3" type="ORF">PsB1_1173</name>
</gene>
<dbReference type="EMBL" id="BPFZ01000006">
    <property type="protein sequence ID" value="GIU67019.1"/>
    <property type="molecule type" value="Genomic_DNA"/>
</dbReference>
<evidence type="ECO:0000313" key="3">
    <source>
        <dbReference type="EMBL" id="GIU67019.1"/>
    </source>
</evidence>
<evidence type="ECO:0000259" key="1">
    <source>
        <dbReference type="Pfam" id="PF00425"/>
    </source>
</evidence>
<organism evidence="3 4">
    <name type="scientific">Candidatus Phycosocius spiralis</name>
    <dbReference type="NCBI Taxonomy" id="2815099"/>
    <lineage>
        <taxon>Bacteria</taxon>
        <taxon>Pseudomonadati</taxon>
        <taxon>Pseudomonadota</taxon>
        <taxon>Alphaproteobacteria</taxon>
        <taxon>Caulobacterales</taxon>
        <taxon>Caulobacterales incertae sedis</taxon>
        <taxon>Candidatus Phycosocius</taxon>
    </lineage>
</organism>
<dbReference type="PANTHER" id="PTHR11236:SF50">
    <property type="entry name" value="AMINODEOXYCHORISMATE SYNTHASE COMPONENT 1"/>
    <property type="match status" value="1"/>
</dbReference>
<dbReference type="InterPro" id="IPR006805">
    <property type="entry name" value="Anth_synth_I_N"/>
</dbReference>